<evidence type="ECO:0000313" key="2">
    <source>
        <dbReference type="Proteomes" id="UP000268014"/>
    </source>
</evidence>
<organism evidence="3">
    <name type="scientific">Haemonchus placei</name>
    <name type="common">Barber's pole worm</name>
    <dbReference type="NCBI Taxonomy" id="6290"/>
    <lineage>
        <taxon>Eukaryota</taxon>
        <taxon>Metazoa</taxon>
        <taxon>Ecdysozoa</taxon>
        <taxon>Nematoda</taxon>
        <taxon>Chromadorea</taxon>
        <taxon>Rhabditida</taxon>
        <taxon>Rhabditina</taxon>
        <taxon>Rhabditomorpha</taxon>
        <taxon>Strongyloidea</taxon>
        <taxon>Trichostrongylidae</taxon>
        <taxon>Haemonchus</taxon>
    </lineage>
</organism>
<reference evidence="3" key="1">
    <citation type="submission" date="2017-02" db="UniProtKB">
        <authorList>
            <consortium name="WormBaseParasite"/>
        </authorList>
    </citation>
    <scope>IDENTIFICATION</scope>
</reference>
<dbReference type="Proteomes" id="UP000268014">
    <property type="component" value="Unassembled WGS sequence"/>
</dbReference>
<protein>
    <submittedName>
        <fullName evidence="3">Transcriptional regulator</fullName>
    </submittedName>
</protein>
<proteinExistence type="predicted"/>
<dbReference type="EMBL" id="UZAF01016753">
    <property type="protein sequence ID" value="VDO33413.1"/>
    <property type="molecule type" value="Genomic_DNA"/>
</dbReference>
<gene>
    <name evidence="1" type="ORF">HPLM_LOCUS7945</name>
</gene>
<dbReference type="OrthoDB" id="5870015at2759"/>
<reference evidence="1 2" key="2">
    <citation type="submission" date="2018-11" db="EMBL/GenBank/DDBJ databases">
        <authorList>
            <consortium name="Pathogen Informatics"/>
        </authorList>
    </citation>
    <scope>NUCLEOTIDE SEQUENCE [LARGE SCALE GENOMIC DNA]</scope>
    <source>
        <strain evidence="1 2">MHpl1</strain>
    </source>
</reference>
<name>A0A0N4WBV9_HAEPC</name>
<sequence>MYIPLFRQKGEFDDLSERLDALSGGGKQVAQDEEVDPIYMSVIREKIANAGNLVHEIRGRQFSHFDKG</sequence>
<dbReference type="AlphaFoldDB" id="A0A0N4WBV9"/>
<evidence type="ECO:0000313" key="1">
    <source>
        <dbReference type="EMBL" id="VDO33413.1"/>
    </source>
</evidence>
<accession>A0A0N4WBV9</accession>
<keyword evidence="2" id="KW-1185">Reference proteome</keyword>
<evidence type="ECO:0000313" key="3">
    <source>
        <dbReference type="WBParaSite" id="HPLM_0000795301-mRNA-1"/>
    </source>
</evidence>
<dbReference type="WBParaSite" id="HPLM_0000795301-mRNA-1">
    <property type="protein sequence ID" value="HPLM_0000795301-mRNA-1"/>
    <property type="gene ID" value="HPLM_0000795301"/>
</dbReference>